<name>A0A1Y5QB81_9GAMM</name>
<dbReference type="PROSITE" id="PS51704">
    <property type="entry name" value="GP_PDE"/>
    <property type="match status" value="1"/>
</dbReference>
<organism evidence="9">
    <name type="scientific">uncultured Stenotrophomonas sp</name>
    <dbReference type="NCBI Taxonomy" id="165438"/>
    <lineage>
        <taxon>Bacteria</taxon>
        <taxon>Pseudomonadati</taxon>
        <taxon>Pseudomonadota</taxon>
        <taxon>Gammaproteobacteria</taxon>
        <taxon>Lysobacterales</taxon>
        <taxon>Lysobacteraceae</taxon>
        <taxon>Stenotrophomonas</taxon>
        <taxon>environmental samples</taxon>
    </lineage>
</organism>
<sequence>MEIKGAAVFGKAVLAVVAGVCMASSVAMAAAPAQRYSHVPVYAHRGASALLPEHTLAAYAQAIADGADYIEPDLVMTRDGVMVARHENEIGATTDVAERPEFASRRTAKVIDGEKVEGWFTEDFTLAELKTLRVRERLPELRGTAFDGEFRIATLDEIITFVVQQAARAGRGIGLAPEIKHGSHFRGIGLPMEERLLETLRADSYTNVAPILIQSFETANLRQLRTRIGKGSNIRLLQLLDAPESMPADVMQAGGSLTYAGMMTAEGLREIAGYADAVGVDSRQLLPLDAHGELGAPTALIADAHAAGLVVVAYTFRPENPFLPPALRQGGANARNPEGAVAEIRAHLRAGIDAFFTDDPALGRRAVDGDAVAQGGMP</sequence>
<evidence type="ECO:0000259" key="8">
    <source>
        <dbReference type="PROSITE" id="PS51704"/>
    </source>
</evidence>
<feature type="chain" id="PRO_5013006391" description="glycerophosphodiester phosphodiesterase" evidence="7">
    <location>
        <begin position="30"/>
        <end position="378"/>
    </location>
</feature>
<keyword evidence="3 7" id="KW-0732">Signal</keyword>
<evidence type="ECO:0000256" key="6">
    <source>
        <dbReference type="ARBA" id="ARBA00047512"/>
    </source>
</evidence>
<evidence type="ECO:0000256" key="3">
    <source>
        <dbReference type="ARBA" id="ARBA00022729"/>
    </source>
</evidence>
<dbReference type="GO" id="GO:0006071">
    <property type="term" value="P:glycerol metabolic process"/>
    <property type="evidence" value="ECO:0007669"/>
    <property type="project" value="UniProtKB-KW"/>
</dbReference>
<dbReference type="InterPro" id="IPR017946">
    <property type="entry name" value="PLC-like_Pdiesterase_TIM-brl"/>
</dbReference>
<keyword evidence="4" id="KW-0319">Glycerol metabolism</keyword>
<dbReference type="InterPro" id="IPR030395">
    <property type="entry name" value="GP_PDE_dom"/>
</dbReference>
<dbReference type="GO" id="GO:0006629">
    <property type="term" value="P:lipid metabolic process"/>
    <property type="evidence" value="ECO:0007669"/>
    <property type="project" value="InterPro"/>
</dbReference>
<comment type="catalytic activity">
    <reaction evidence="6">
        <text>a sn-glycero-3-phosphodiester + H2O = an alcohol + sn-glycerol 3-phosphate + H(+)</text>
        <dbReference type="Rhea" id="RHEA:12969"/>
        <dbReference type="ChEBI" id="CHEBI:15377"/>
        <dbReference type="ChEBI" id="CHEBI:15378"/>
        <dbReference type="ChEBI" id="CHEBI:30879"/>
        <dbReference type="ChEBI" id="CHEBI:57597"/>
        <dbReference type="ChEBI" id="CHEBI:83408"/>
        <dbReference type="EC" id="3.1.4.46"/>
    </reaction>
</comment>
<dbReference type="GO" id="GO:0008889">
    <property type="term" value="F:glycerophosphodiester phosphodiesterase activity"/>
    <property type="evidence" value="ECO:0007669"/>
    <property type="project" value="UniProtKB-EC"/>
</dbReference>
<protein>
    <recommendedName>
        <fullName evidence="2">glycerophosphodiester phosphodiesterase</fullName>
        <ecNumber evidence="2">3.1.4.46</ecNumber>
    </recommendedName>
</protein>
<dbReference type="EMBL" id="FLTS01000001">
    <property type="protein sequence ID" value="SBV37404.1"/>
    <property type="molecule type" value="Genomic_DNA"/>
</dbReference>
<dbReference type="AlphaFoldDB" id="A0A1Y5QB81"/>
<evidence type="ECO:0000313" key="9">
    <source>
        <dbReference type="EMBL" id="SBV37404.1"/>
    </source>
</evidence>
<evidence type="ECO:0000256" key="7">
    <source>
        <dbReference type="SAM" id="SignalP"/>
    </source>
</evidence>
<evidence type="ECO:0000256" key="2">
    <source>
        <dbReference type="ARBA" id="ARBA00012247"/>
    </source>
</evidence>
<gene>
    <name evidence="9" type="ORF">STPYR_12334</name>
</gene>
<feature type="signal peptide" evidence="7">
    <location>
        <begin position="1"/>
        <end position="29"/>
    </location>
</feature>
<evidence type="ECO:0000256" key="1">
    <source>
        <dbReference type="ARBA" id="ARBA00007277"/>
    </source>
</evidence>
<comment type="similarity">
    <text evidence="1">Belongs to the glycerophosphoryl diester phosphodiesterase family.</text>
</comment>
<dbReference type="Pfam" id="PF03009">
    <property type="entry name" value="GDPD"/>
    <property type="match status" value="1"/>
</dbReference>
<dbReference type="SUPFAM" id="SSF51695">
    <property type="entry name" value="PLC-like phosphodiesterases"/>
    <property type="match status" value="1"/>
</dbReference>
<dbReference type="EC" id="3.1.4.46" evidence="2"/>
<dbReference type="PANTHER" id="PTHR43620">
    <property type="entry name" value="GLYCEROPHOSPHORYL DIESTER PHOSPHODIESTERASE"/>
    <property type="match status" value="1"/>
</dbReference>
<keyword evidence="5" id="KW-0378">Hydrolase</keyword>
<feature type="domain" description="GP-PDE" evidence="8">
    <location>
        <begin position="39"/>
        <end position="367"/>
    </location>
</feature>
<dbReference type="Gene3D" id="3.20.20.190">
    <property type="entry name" value="Phosphatidylinositol (PI) phosphodiesterase"/>
    <property type="match status" value="1"/>
</dbReference>
<evidence type="ECO:0000256" key="5">
    <source>
        <dbReference type="ARBA" id="ARBA00022801"/>
    </source>
</evidence>
<accession>A0A1Y5QB81</accession>
<dbReference type="GO" id="GO:0042597">
    <property type="term" value="C:periplasmic space"/>
    <property type="evidence" value="ECO:0007669"/>
    <property type="project" value="TreeGrafter"/>
</dbReference>
<proteinExistence type="inferred from homology"/>
<dbReference type="PANTHER" id="PTHR43620:SF7">
    <property type="entry name" value="GLYCEROPHOSPHODIESTER PHOSPHODIESTERASE GDPD5-RELATED"/>
    <property type="match status" value="1"/>
</dbReference>
<evidence type="ECO:0000256" key="4">
    <source>
        <dbReference type="ARBA" id="ARBA00022798"/>
    </source>
</evidence>
<dbReference type="CDD" id="cd08602">
    <property type="entry name" value="GDPD_ScGlpQ1_like"/>
    <property type="match status" value="1"/>
</dbReference>
<reference evidence="9" key="1">
    <citation type="submission" date="2016-03" db="EMBL/GenBank/DDBJ databases">
        <authorList>
            <person name="Ploux O."/>
        </authorList>
    </citation>
    <scope>NUCLEOTIDE SEQUENCE</scope>
    <source>
        <strain evidence="9">UC10</strain>
    </source>
</reference>